<dbReference type="AlphaFoldDB" id="A0A4R2BMP9"/>
<evidence type="ECO:0000313" key="2">
    <source>
        <dbReference type="Proteomes" id="UP000295689"/>
    </source>
</evidence>
<evidence type="ECO:0000313" key="1">
    <source>
        <dbReference type="EMBL" id="TCN27304.1"/>
    </source>
</evidence>
<comment type="caution">
    <text evidence="1">The sequence shown here is derived from an EMBL/GenBank/DDBJ whole genome shotgun (WGS) entry which is preliminary data.</text>
</comment>
<organism evidence="1 2">
    <name type="scientific">Mesobacillus foraminis</name>
    <dbReference type="NCBI Taxonomy" id="279826"/>
    <lineage>
        <taxon>Bacteria</taxon>
        <taxon>Bacillati</taxon>
        <taxon>Bacillota</taxon>
        <taxon>Bacilli</taxon>
        <taxon>Bacillales</taxon>
        <taxon>Bacillaceae</taxon>
        <taxon>Mesobacillus</taxon>
    </lineage>
</organism>
<keyword evidence="2" id="KW-1185">Reference proteome</keyword>
<dbReference type="Proteomes" id="UP000295689">
    <property type="component" value="Unassembled WGS sequence"/>
</dbReference>
<dbReference type="EMBL" id="SLVV01000002">
    <property type="protein sequence ID" value="TCN27304.1"/>
    <property type="molecule type" value="Genomic_DNA"/>
</dbReference>
<proteinExistence type="predicted"/>
<sequence length="38" mass="4126">MTGMGEMTDQVIATDFLIEARTGVINIAMAITDLKLLK</sequence>
<name>A0A4R2BMP9_9BACI</name>
<gene>
    <name evidence="1" type="ORF">EV146_102253</name>
</gene>
<accession>A0A4R2BMP9</accession>
<reference evidence="1 2" key="1">
    <citation type="journal article" date="2015" name="Stand. Genomic Sci.">
        <title>Genomic Encyclopedia of Bacterial and Archaeal Type Strains, Phase III: the genomes of soil and plant-associated and newly described type strains.</title>
        <authorList>
            <person name="Whitman W.B."/>
            <person name="Woyke T."/>
            <person name="Klenk H.P."/>
            <person name="Zhou Y."/>
            <person name="Lilburn T.G."/>
            <person name="Beck B.J."/>
            <person name="De Vos P."/>
            <person name="Vandamme P."/>
            <person name="Eisen J.A."/>
            <person name="Garrity G."/>
            <person name="Hugenholtz P."/>
            <person name="Kyrpides N.C."/>
        </authorList>
    </citation>
    <scope>NUCLEOTIDE SEQUENCE [LARGE SCALE GENOMIC DNA]</scope>
    <source>
        <strain evidence="1 2">CV53</strain>
    </source>
</reference>
<protein>
    <submittedName>
        <fullName evidence="1">Uncharacterized protein</fullName>
    </submittedName>
</protein>